<dbReference type="Proteomes" id="UP000320762">
    <property type="component" value="Unassembled WGS sequence"/>
</dbReference>
<keyword evidence="4" id="KW-1185">Reference proteome</keyword>
<feature type="compositionally biased region" description="Acidic residues" evidence="2">
    <location>
        <begin position="166"/>
        <end position="195"/>
    </location>
</feature>
<protein>
    <submittedName>
        <fullName evidence="3">Uncharacterized protein</fullName>
    </submittedName>
</protein>
<reference evidence="3 4" key="1">
    <citation type="journal article" date="2019" name="New Phytol.">
        <title>Comparative genomics reveals unique wood-decay strategies and fruiting body development in the Schizophyllaceae.</title>
        <authorList>
            <person name="Almasi E."/>
            <person name="Sahu N."/>
            <person name="Krizsan K."/>
            <person name="Balint B."/>
            <person name="Kovacs G.M."/>
            <person name="Kiss B."/>
            <person name="Cseklye J."/>
            <person name="Drula E."/>
            <person name="Henrissat B."/>
            <person name="Nagy I."/>
            <person name="Chovatia M."/>
            <person name="Adam C."/>
            <person name="LaButti K."/>
            <person name="Lipzen A."/>
            <person name="Riley R."/>
            <person name="Grigoriev I.V."/>
            <person name="Nagy L.G."/>
        </authorList>
    </citation>
    <scope>NUCLEOTIDE SEQUENCE [LARGE SCALE GENOMIC DNA]</scope>
    <source>
        <strain evidence="3 4">NL-1724</strain>
    </source>
</reference>
<evidence type="ECO:0000313" key="3">
    <source>
        <dbReference type="EMBL" id="TRM58047.1"/>
    </source>
</evidence>
<gene>
    <name evidence="3" type="ORF">BD626DRAFT_573866</name>
</gene>
<feature type="region of interest" description="Disordered" evidence="2">
    <location>
        <begin position="116"/>
        <end position="135"/>
    </location>
</feature>
<evidence type="ECO:0000256" key="2">
    <source>
        <dbReference type="SAM" id="MobiDB-lite"/>
    </source>
</evidence>
<feature type="coiled-coil region" evidence="1">
    <location>
        <begin position="44"/>
        <end position="99"/>
    </location>
</feature>
<evidence type="ECO:0000313" key="4">
    <source>
        <dbReference type="Proteomes" id="UP000320762"/>
    </source>
</evidence>
<name>A0A550BZS5_9AGAR</name>
<accession>A0A550BZS5</accession>
<feature type="compositionally biased region" description="Basic and acidic residues" evidence="2">
    <location>
        <begin position="196"/>
        <end position="211"/>
    </location>
</feature>
<comment type="caution">
    <text evidence="3">The sequence shown here is derived from an EMBL/GenBank/DDBJ whole genome shotgun (WGS) entry which is preliminary data.</text>
</comment>
<dbReference type="EMBL" id="VDMD01000039">
    <property type="protein sequence ID" value="TRM58047.1"/>
    <property type="molecule type" value="Genomic_DNA"/>
</dbReference>
<feature type="compositionally biased region" description="Low complexity" evidence="2">
    <location>
        <begin position="116"/>
        <end position="131"/>
    </location>
</feature>
<organism evidence="3 4">
    <name type="scientific">Schizophyllum amplum</name>
    <dbReference type="NCBI Taxonomy" id="97359"/>
    <lineage>
        <taxon>Eukaryota</taxon>
        <taxon>Fungi</taxon>
        <taxon>Dikarya</taxon>
        <taxon>Basidiomycota</taxon>
        <taxon>Agaricomycotina</taxon>
        <taxon>Agaricomycetes</taxon>
        <taxon>Agaricomycetidae</taxon>
        <taxon>Agaricales</taxon>
        <taxon>Schizophyllaceae</taxon>
        <taxon>Schizophyllum</taxon>
    </lineage>
</organism>
<feature type="region of interest" description="Disordered" evidence="2">
    <location>
        <begin position="160"/>
        <end position="211"/>
    </location>
</feature>
<evidence type="ECO:0000256" key="1">
    <source>
        <dbReference type="SAM" id="Coils"/>
    </source>
</evidence>
<proteinExistence type="predicted"/>
<sequence length="211" mass="23738">MAYDDQPGDADELRIPAYVRPRHCHPDAVITKPLDMLDVQAYTLTHLREAFKGQEAEIQSLREELAHQRASEPQCGASCVQLRLDVARLQQQNDVLERRHTLVAGLVDNMRRQFFPEPTSEAGSSSGTTATAVEQATQKELEIELRTIRQAMAHLGSRNYEVFYETSDEADQDEEADEADEDEEADEADEDEEADDSHRGHDEGINEAEGK</sequence>
<keyword evidence="1" id="KW-0175">Coiled coil</keyword>
<dbReference type="AlphaFoldDB" id="A0A550BZS5"/>